<reference evidence="2" key="1">
    <citation type="journal article" date="2010" name="J. Integr. Plant Biol.">
        <title>Insights into the bamboo genome: syntenic relationships to rice and sorghum.</title>
        <authorList>
            <person name="Gui Y.J."/>
            <person name="Zhou Y."/>
            <person name="Wang Y."/>
            <person name="Wang S."/>
            <person name="Wang S.Y."/>
            <person name="Hu Y."/>
            <person name="Bo S.P."/>
            <person name="Chen H."/>
            <person name="Zhou C.P."/>
            <person name="Ma N.X."/>
            <person name="Zhang T.Z."/>
            <person name="Fan L.J."/>
        </authorList>
    </citation>
    <scope>NUCLEOTIDE SEQUENCE</scope>
    <source>
        <tissue evidence="2">Shoot</tissue>
    </source>
</reference>
<feature type="region of interest" description="Disordered" evidence="1">
    <location>
        <begin position="84"/>
        <end position="116"/>
    </location>
</feature>
<evidence type="ECO:0000313" key="2">
    <source>
        <dbReference type="EMBL" id="ADB85359.1"/>
    </source>
</evidence>
<accession>D3IVL9</accession>
<protein>
    <submittedName>
        <fullName evidence="2">Uncharacterized protein</fullName>
    </submittedName>
</protein>
<name>D3IVL9_PHYED</name>
<proteinExistence type="predicted"/>
<evidence type="ECO:0000256" key="1">
    <source>
        <dbReference type="SAM" id="MobiDB-lite"/>
    </source>
</evidence>
<feature type="compositionally biased region" description="Polar residues" evidence="1">
    <location>
        <begin position="101"/>
        <end position="116"/>
    </location>
</feature>
<feature type="region of interest" description="Disordered" evidence="1">
    <location>
        <begin position="1"/>
        <end position="59"/>
    </location>
</feature>
<feature type="compositionally biased region" description="Basic and acidic residues" evidence="1">
    <location>
        <begin position="88"/>
        <end position="98"/>
    </location>
</feature>
<sequence length="116" mass="12726">MVLRTGPTKASPDGQVSRRGGLMVKIKSKCGNLMARTSQGRSQRSRLARKEVRVSKDTRENLVPSVLDRTEGGNWDVWTIRTYPQDRTAQHKSNDPKLGKSNPSGTATGASSRSKC</sequence>
<dbReference type="EMBL" id="GQ252865">
    <property type="protein sequence ID" value="ADB85359.1"/>
    <property type="molecule type" value="Genomic_DNA"/>
</dbReference>
<organism evidence="2">
    <name type="scientific">Phyllostachys edulis</name>
    <name type="common">Tortoise shell bamboo</name>
    <name type="synonym">Bambusa edulis</name>
    <dbReference type="NCBI Taxonomy" id="38705"/>
    <lineage>
        <taxon>Eukaryota</taxon>
        <taxon>Viridiplantae</taxon>
        <taxon>Streptophyta</taxon>
        <taxon>Embryophyta</taxon>
        <taxon>Tracheophyta</taxon>
        <taxon>Spermatophyta</taxon>
        <taxon>Magnoliopsida</taxon>
        <taxon>Liliopsida</taxon>
        <taxon>Poales</taxon>
        <taxon>Poaceae</taxon>
        <taxon>BOP clade</taxon>
        <taxon>Bambusoideae</taxon>
        <taxon>Arundinarodae</taxon>
        <taxon>Arundinarieae</taxon>
        <taxon>Arundinariinae</taxon>
        <taxon>Phyllostachys</taxon>
    </lineage>
</organism>
<feature type="compositionally biased region" description="Basic and acidic residues" evidence="1">
    <location>
        <begin position="48"/>
        <end position="59"/>
    </location>
</feature>
<dbReference type="AlphaFoldDB" id="D3IVL9"/>